<dbReference type="PANTHER" id="PTHR27003">
    <property type="entry name" value="OS07G0166700 PROTEIN"/>
    <property type="match status" value="1"/>
</dbReference>
<feature type="domain" description="Protein kinase" evidence="1">
    <location>
        <begin position="1"/>
        <end position="124"/>
    </location>
</feature>
<dbReference type="Gene3D" id="3.30.200.20">
    <property type="entry name" value="Phosphorylase Kinase, domain 1"/>
    <property type="match status" value="2"/>
</dbReference>
<dbReference type="GO" id="GO:0005886">
    <property type="term" value="C:plasma membrane"/>
    <property type="evidence" value="ECO:0007669"/>
    <property type="project" value="TreeGrafter"/>
</dbReference>
<dbReference type="EMBL" id="JAMZMK010000016">
    <property type="protein sequence ID" value="KAI7758224.1"/>
    <property type="molecule type" value="Genomic_DNA"/>
</dbReference>
<feature type="domain" description="Protein kinase" evidence="1">
    <location>
        <begin position="368"/>
        <end position="650"/>
    </location>
</feature>
<keyword evidence="3" id="KW-1185">Reference proteome</keyword>
<dbReference type="SUPFAM" id="SSF56112">
    <property type="entry name" value="Protein kinase-like (PK-like)"/>
    <property type="match status" value="3"/>
</dbReference>
<dbReference type="InterPro" id="IPR000719">
    <property type="entry name" value="Prot_kinase_dom"/>
</dbReference>
<protein>
    <recommendedName>
        <fullName evidence="1">Protein kinase domain-containing protein</fullName>
    </recommendedName>
</protein>
<dbReference type="InterPro" id="IPR011009">
    <property type="entry name" value="Kinase-like_dom_sf"/>
</dbReference>
<dbReference type="AlphaFoldDB" id="A0AAD5DEU5"/>
<evidence type="ECO:0000259" key="1">
    <source>
        <dbReference type="PROSITE" id="PS50011"/>
    </source>
</evidence>
<accession>A0AAD5DEU5</accession>
<reference evidence="2" key="1">
    <citation type="submission" date="2022-06" db="EMBL/GenBank/DDBJ databases">
        <title>Uncovering the hologenomic basis of an extraordinary plant invasion.</title>
        <authorList>
            <person name="Bieker V.C."/>
            <person name="Martin M.D."/>
            <person name="Gilbert T."/>
            <person name="Hodgins K."/>
            <person name="Battlay P."/>
            <person name="Petersen B."/>
            <person name="Wilson J."/>
        </authorList>
    </citation>
    <scope>NUCLEOTIDE SEQUENCE</scope>
    <source>
        <strain evidence="2">AA19_3_7</strain>
        <tissue evidence="2">Leaf</tissue>
    </source>
</reference>
<proteinExistence type="predicted"/>
<name>A0AAD5DEU5_AMBAR</name>
<dbReference type="GO" id="GO:0004714">
    <property type="term" value="F:transmembrane receptor protein tyrosine kinase activity"/>
    <property type="evidence" value="ECO:0007669"/>
    <property type="project" value="InterPro"/>
</dbReference>
<gene>
    <name evidence="2" type="ORF">M8C21_018746</name>
</gene>
<dbReference type="InterPro" id="IPR001245">
    <property type="entry name" value="Ser-Thr/Tyr_kinase_cat_dom"/>
</dbReference>
<dbReference type="GO" id="GO:0009506">
    <property type="term" value="C:plasmodesma"/>
    <property type="evidence" value="ECO:0007669"/>
    <property type="project" value="TreeGrafter"/>
</dbReference>
<sequence length="724" mass="83002">WEPKIYGFELSTEYPQSWRHRLLFSRYFGTNSLTPKYDVYSFGVLMLEVLCGRKPMITSYGVEEDLDDIIDPNLRKHMDTQSLSRFKELAYKCLKQQLVQRPTMDQIVKELTEVLELQREHANLGYSIAPDEGTSSNSLEIASHDATVEIVPFMLKALSCEPLTMQVKPEENMDQMQQLPTNDTPFHIFNIFTPTLLKLFGWRNKTEQYYMLSANEAFSDSVNTKLFKLKPSTESRFTKVAELLSTHGETVVLLRFRLSDMRLATKNFAETNCMYLDTNGAVYKAELDQFGSNSSVATKEKNNSEPSKKTTTVAIKRITNSKGGQGIKEFFAELEMRAYRHPNIVSLEGFLKKLQISRKDIELGTQNFNERNCVGSGRFWKAYKGELPFPQDNANASGRTTIIAKRWDSKFGQADHQFRTECNILVKCNHENVIALVGYCNELDEKIIVYKHMSKGSLHKYLNDANLTWIKRLDICIDVASGLEFLHQGDVNRKKVVHGDIKSHSILLNDDWKAKITNLELSSLDSLHQDMEHVSNNASTTFSYPDPQYKQGFLTEKSDIYSFGIILCEILCGRLACAEDCKDKSQSLGPLAKRFYEEKKLDELVFVGIKEQIGPESLTTFVDIAYKCLQDKSEERPTAHEVVIQLKKALDVQKDYEIWEAQLPQDYKEIIKMSKTPEIYSTSKRKDIYDTLSKGILIQEGKVWFSLGSNGERNEMIPEAVEYR</sequence>
<evidence type="ECO:0000313" key="2">
    <source>
        <dbReference type="EMBL" id="KAI7758224.1"/>
    </source>
</evidence>
<dbReference type="PANTHER" id="PTHR27003:SF471">
    <property type="entry name" value="VASCULAR ENDOTHELIAL GROWTH FACTOR RECEPTOR 2 (VEGFR2)-RELATED"/>
    <property type="match status" value="1"/>
</dbReference>
<feature type="non-terminal residue" evidence="2">
    <location>
        <position position="1"/>
    </location>
</feature>
<dbReference type="Proteomes" id="UP001206925">
    <property type="component" value="Unassembled WGS sequence"/>
</dbReference>
<dbReference type="PROSITE" id="PS50011">
    <property type="entry name" value="PROTEIN_KINASE_DOM"/>
    <property type="match status" value="2"/>
</dbReference>
<comment type="caution">
    <text evidence="2">The sequence shown here is derived from an EMBL/GenBank/DDBJ whole genome shotgun (WGS) entry which is preliminary data.</text>
</comment>
<dbReference type="Pfam" id="PF07714">
    <property type="entry name" value="PK_Tyr_Ser-Thr"/>
    <property type="match status" value="2"/>
</dbReference>
<organism evidence="2 3">
    <name type="scientific">Ambrosia artemisiifolia</name>
    <name type="common">Common ragweed</name>
    <dbReference type="NCBI Taxonomy" id="4212"/>
    <lineage>
        <taxon>Eukaryota</taxon>
        <taxon>Viridiplantae</taxon>
        <taxon>Streptophyta</taxon>
        <taxon>Embryophyta</taxon>
        <taxon>Tracheophyta</taxon>
        <taxon>Spermatophyta</taxon>
        <taxon>Magnoliopsida</taxon>
        <taxon>eudicotyledons</taxon>
        <taxon>Gunneridae</taxon>
        <taxon>Pentapetalae</taxon>
        <taxon>asterids</taxon>
        <taxon>campanulids</taxon>
        <taxon>Asterales</taxon>
        <taxon>Asteraceae</taxon>
        <taxon>Asteroideae</taxon>
        <taxon>Heliantheae alliance</taxon>
        <taxon>Heliantheae</taxon>
        <taxon>Ambrosia</taxon>
    </lineage>
</organism>
<dbReference type="InterPro" id="IPR045272">
    <property type="entry name" value="ANXUR1/2-like"/>
</dbReference>
<dbReference type="GO" id="GO:0005524">
    <property type="term" value="F:ATP binding"/>
    <property type="evidence" value="ECO:0007669"/>
    <property type="project" value="InterPro"/>
</dbReference>
<dbReference type="Gene3D" id="1.10.510.10">
    <property type="entry name" value="Transferase(Phosphotransferase) domain 1"/>
    <property type="match status" value="2"/>
</dbReference>
<evidence type="ECO:0000313" key="3">
    <source>
        <dbReference type="Proteomes" id="UP001206925"/>
    </source>
</evidence>